<dbReference type="OrthoDB" id="9800843at2"/>
<evidence type="ECO:0000313" key="2">
    <source>
        <dbReference type="Proteomes" id="UP000308430"/>
    </source>
</evidence>
<sequence length="199" mass="22585">MTDRWTLYQRRPGLVLGFHGTEKKTVNKVVGQRSRTHLTPSQGKNEWLGHGIYFWENDPQRALEWAENGNAKKPIQEPDVVGAVLDLGLCLDLTTRTGLEEVAKAYRTLCDIYTKADLTLQRNTGGPDKLNRELDCQVIQTLHDYRAQRNLPPYDSVRSPFPEAEELYEGAGFRAQNHIQIAIINPACIKGYFRPLHAA</sequence>
<organism evidence="1 2">
    <name type="scientific">Pseudothauera nasutitermitis</name>
    <dbReference type="NCBI Taxonomy" id="2565930"/>
    <lineage>
        <taxon>Bacteria</taxon>
        <taxon>Pseudomonadati</taxon>
        <taxon>Pseudomonadota</taxon>
        <taxon>Betaproteobacteria</taxon>
        <taxon>Rhodocyclales</taxon>
        <taxon>Zoogloeaceae</taxon>
        <taxon>Pseudothauera</taxon>
    </lineage>
</organism>
<dbReference type="Proteomes" id="UP000308430">
    <property type="component" value="Unassembled WGS sequence"/>
</dbReference>
<dbReference type="EMBL" id="SSOC01000009">
    <property type="protein sequence ID" value="THF61424.1"/>
    <property type="molecule type" value="Genomic_DNA"/>
</dbReference>
<name>A0A4S4ASD8_9RHOO</name>
<dbReference type="RefSeq" id="WP_136350085.1">
    <property type="nucleotide sequence ID" value="NZ_SSOC01000009.1"/>
</dbReference>
<accession>A0A4S4ASD8</accession>
<protein>
    <recommendedName>
        <fullName evidence="3">DUF3990 domain-containing protein</fullName>
    </recommendedName>
</protein>
<dbReference type="SUPFAM" id="SSF56399">
    <property type="entry name" value="ADP-ribosylation"/>
    <property type="match status" value="1"/>
</dbReference>
<gene>
    <name evidence="1" type="ORF">E6C76_20295</name>
</gene>
<evidence type="ECO:0000313" key="1">
    <source>
        <dbReference type="EMBL" id="THF61424.1"/>
    </source>
</evidence>
<dbReference type="AlphaFoldDB" id="A0A4S4ASD8"/>
<proteinExistence type="predicted"/>
<comment type="caution">
    <text evidence="1">The sequence shown here is derived from an EMBL/GenBank/DDBJ whole genome shotgun (WGS) entry which is preliminary data.</text>
</comment>
<keyword evidence="2" id="KW-1185">Reference proteome</keyword>
<evidence type="ECO:0008006" key="3">
    <source>
        <dbReference type="Google" id="ProtNLM"/>
    </source>
</evidence>
<reference evidence="1 2" key="1">
    <citation type="submission" date="2019-04" db="EMBL/GenBank/DDBJ databases">
        <title>Azoarcus nasutitermitis sp. nov. isolated from termite nest.</title>
        <authorList>
            <person name="Lin S.-Y."/>
            <person name="Hameed A."/>
            <person name="Hsu Y.-H."/>
            <person name="Young C.-C."/>
        </authorList>
    </citation>
    <scope>NUCLEOTIDE SEQUENCE [LARGE SCALE GENOMIC DNA]</scope>
    <source>
        <strain evidence="1 2">CC-YHH838</strain>
    </source>
</reference>